<reference evidence="2 3" key="1">
    <citation type="submission" date="2014-07" db="EMBL/GenBank/DDBJ databases">
        <authorList>
            <person name="Sibley D."/>
            <person name="Venepally P."/>
            <person name="Karamycheva S."/>
            <person name="Hadjithomas M."/>
            <person name="Khan A."/>
            <person name="Brunk B."/>
            <person name="Roos D."/>
            <person name="Caler E."/>
            <person name="Lorenzi H."/>
        </authorList>
    </citation>
    <scope>NUCLEOTIDE SEQUENCE [LARGE SCALE GENOMIC DNA]</scope>
    <source>
        <strain evidence="2 3">FOU</strain>
    </source>
</reference>
<evidence type="ECO:0000256" key="1">
    <source>
        <dbReference type="SAM" id="MobiDB-lite"/>
    </source>
</evidence>
<evidence type="ECO:0000313" key="2">
    <source>
        <dbReference type="EMBL" id="KFG54881.1"/>
    </source>
</evidence>
<dbReference type="AlphaFoldDB" id="A0A086LE13"/>
<feature type="compositionally biased region" description="Basic and acidic residues" evidence="1">
    <location>
        <begin position="122"/>
        <end position="131"/>
    </location>
</feature>
<accession>A0A086LE13</accession>
<gene>
    <name evidence="2" type="ORF">TGFOU_213880</name>
</gene>
<dbReference type="Proteomes" id="UP000028838">
    <property type="component" value="Unassembled WGS sequence"/>
</dbReference>
<name>A0A086LE13_TOXGO</name>
<comment type="caution">
    <text evidence="2">The sequence shown here is derived from an EMBL/GenBank/DDBJ whole genome shotgun (WGS) entry which is preliminary data.</text>
</comment>
<dbReference type="OrthoDB" id="333098at2759"/>
<organism evidence="2 3">
    <name type="scientific">Toxoplasma gondii FOU</name>
    <dbReference type="NCBI Taxonomy" id="943167"/>
    <lineage>
        <taxon>Eukaryota</taxon>
        <taxon>Sar</taxon>
        <taxon>Alveolata</taxon>
        <taxon>Apicomplexa</taxon>
        <taxon>Conoidasida</taxon>
        <taxon>Coccidia</taxon>
        <taxon>Eucoccidiorida</taxon>
        <taxon>Eimeriorina</taxon>
        <taxon>Sarcocystidae</taxon>
        <taxon>Toxoplasma</taxon>
    </lineage>
</organism>
<protein>
    <submittedName>
        <fullName evidence="2">Uncharacterized protein</fullName>
    </submittedName>
</protein>
<dbReference type="VEuPathDB" id="ToxoDB:TGFOU_213880"/>
<feature type="region of interest" description="Disordered" evidence="1">
    <location>
        <begin position="96"/>
        <end position="131"/>
    </location>
</feature>
<dbReference type="EMBL" id="AEYH02000443">
    <property type="protein sequence ID" value="KFG54881.1"/>
    <property type="molecule type" value="Genomic_DNA"/>
</dbReference>
<sequence length="194" mass="21217">MDAYFSFHKPSADEERNVEDDYLELVDPAFWDASRYLKLAETVFGVLDTEFEEALKAAGKALARDQEKEISKGVPSGVDLKKALLSKLEVAIENGAGGEAKETDERAGDATGEAGVGGEAAEPNKDAQENEDGQRFLRRGMSHELREAKQKGARWLFDSAKLEDVNLSSMLLVALSVALEKIPIPDLSFLDTLL</sequence>
<proteinExistence type="predicted"/>
<feature type="compositionally biased region" description="Basic and acidic residues" evidence="1">
    <location>
        <begin position="99"/>
        <end position="108"/>
    </location>
</feature>
<evidence type="ECO:0000313" key="3">
    <source>
        <dbReference type="Proteomes" id="UP000028838"/>
    </source>
</evidence>